<organism evidence="3 4">
    <name type="scientific">Helicobacter brantae</name>
    <dbReference type="NCBI Taxonomy" id="375927"/>
    <lineage>
        <taxon>Bacteria</taxon>
        <taxon>Pseudomonadati</taxon>
        <taxon>Campylobacterota</taxon>
        <taxon>Epsilonproteobacteria</taxon>
        <taxon>Campylobacterales</taxon>
        <taxon>Helicobacteraceae</taxon>
        <taxon>Helicobacter</taxon>
    </lineage>
</organism>
<dbReference type="SMART" id="SM00869">
    <property type="entry name" value="Autotransporter"/>
    <property type="match status" value="1"/>
</dbReference>
<evidence type="ECO:0000313" key="3">
    <source>
        <dbReference type="EMBL" id="RDU72076.1"/>
    </source>
</evidence>
<dbReference type="SUPFAM" id="SSF103515">
    <property type="entry name" value="Autotransporter"/>
    <property type="match status" value="1"/>
</dbReference>
<dbReference type="Gene3D" id="2.160.20.20">
    <property type="match status" value="1"/>
</dbReference>
<name>A0A3D8J4D7_9HELI</name>
<keyword evidence="4" id="KW-1185">Reference proteome</keyword>
<proteinExistence type="predicted"/>
<comment type="caution">
    <text evidence="3">The sequence shown here is derived from an EMBL/GenBank/DDBJ whole genome shotgun (WGS) entry which is preliminary data.</text>
</comment>
<dbReference type="Gene3D" id="2.40.128.130">
    <property type="entry name" value="Autotransporter beta-domain"/>
    <property type="match status" value="1"/>
</dbReference>
<feature type="compositionally biased region" description="Basic and acidic residues" evidence="1">
    <location>
        <begin position="2966"/>
        <end position="2976"/>
    </location>
</feature>
<accession>A0A3D8J4D7</accession>
<dbReference type="InterPro" id="IPR005546">
    <property type="entry name" value="Autotransporte_beta"/>
</dbReference>
<dbReference type="InterPro" id="IPR012332">
    <property type="entry name" value="Autotransporter_pectin_lyase_C"/>
</dbReference>
<feature type="domain" description="Autotransporter" evidence="2">
    <location>
        <begin position="2611"/>
        <end position="2887"/>
    </location>
</feature>
<dbReference type="Proteomes" id="UP000257045">
    <property type="component" value="Unassembled WGS sequence"/>
</dbReference>
<dbReference type="EMBL" id="NXLV01000001">
    <property type="protein sequence ID" value="RDU72076.1"/>
    <property type="molecule type" value="Genomic_DNA"/>
</dbReference>
<evidence type="ECO:0000256" key="1">
    <source>
        <dbReference type="SAM" id="MobiDB-lite"/>
    </source>
</evidence>
<dbReference type="InterPro" id="IPR036709">
    <property type="entry name" value="Autotransporte_beta_dom_sf"/>
</dbReference>
<reference evidence="3 4" key="1">
    <citation type="submission" date="2018-04" db="EMBL/GenBank/DDBJ databases">
        <title>Novel Campyloabacter and Helicobacter Species and Strains.</title>
        <authorList>
            <person name="Mannion A.J."/>
            <person name="Shen Z."/>
            <person name="Fox J.G."/>
        </authorList>
    </citation>
    <scope>NUCLEOTIDE SEQUENCE [LARGE SCALE GENOMIC DNA]</scope>
    <source>
        <strain evidence="3 4">MIT 04-9366</strain>
    </source>
</reference>
<feature type="region of interest" description="Disordered" evidence="1">
    <location>
        <begin position="2943"/>
        <end position="2976"/>
    </location>
</feature>
<dbReference type="PROSITE" id="PS51208">
    <property type="entry name" value="AUTOTRANSPORTER"/>
    <property type="match status" value="1"/>
</dbReference>
<feature type="compositionally biased region" description="Polar residues" evidence="1">
    <location>
        <begin position="2947"/>
        <end position="2965"/>
    </location>
</feature>
<protein>
    <recommendedName>
        <fullName evidence="2">Autotransporter domain-containing protein</fullName>
    </recommendedName>
</protein>
<evidence type="ECO:0000259" key="2">
    <source>
        <dbReference type="PROSITE" id="PS51208"/>
    </source>
</evidence>
<sequence length="2976" mass="308703">MRFNRYIAFSIVASSVLCGASYQNWNGGNLNGGDIVNITNDFKNTNPTILNSDLTINGGTVSANITSDSRQQLNGLVANFTSGNITFGGNGTIDFNVNVQGSVGQPSFFNLSGNTSLTISSGISITSSGQAVSGGIFRAQNGASLTFSGDTTINGNGNTAITMGSGALSINSSGGKNVQISGNINAGSGTSTIKLDSQDKITGTYTGSGNLTLDIDASTYAGSVTNNGTNSTSTINITNRGQLQGTLTTQGQKLNLTMNNGSITQSVNSTAQNNTATLTSSTITNNASFNGSGTNNVTMSGGSIGGKLTAGNGTNTIEIKDSARVNGGFDADGTTMLTMDSGTIGGTSNIQGTSFTAELKDKSNLGTLTSSASTNDFKSDSSTITSLTLNGTTKNEASLTNTNVTNGVSLQGGNNSVTMNGGSIGGKLTTKGGGTNNVTIQSNASISGGFDADGTTTLTVDNGTINGTSNISGTRFQAILTGTNTLGDLNSTATTNIFNASGTTANNLSFSGTNHSIQLVSSNINNTLTTQSNGGLASITSTDSTINKIVHSDSKFQAILYGNTTITQGITVNSGTQAVVQANGNSQINGASTFSANVNQVGFYGTSGGGDFVFNGTTQNNLLAYGTNTIQSATMTGAINQIGVMTTTASLVIQGDATLTATTRNTVKLDNGTINGTLTTQGLTSVSSGQAGNATINGGIRHSDGNLTAIFNQNSKISNGIQTTGGIGTALVNLNNTTTLSGDSSFANQTNKINLYNSSQVNGNITFAGGTSTLTANSDSAITGQIISGAGTGTTDLTINQNATITGGIDTQAGAGKTTANFTTDSKLQSGTSTFHSDIDITFANTSKAISETFNVAQGTANIKFQDNAEMQGGSINNNGGDANITFTNSSKMTNGTISTASGDTTLTADTSANLTGTLTQSGGTFNATFKDDSQFNGNATQSGGDSTITFKDNAKWTGNFDQSNGASNITFHGIANMQGNITTTNGTTNISFDNQAYIVGDIKAQGTKNDVTFNNSLLKGNLTLDGLGDIMGNSKGDFTNSRITGKVTGYDEVEFNLTTSEVQGQIYQGPSVNNSGMTGDFKSSQILGGFVGERSINNLTLTNSKIANGIQQKSGKLTLTATESIITGGFEGTQNSENDITMTKGSLSGGIKQTTGGLDFLSEGTTIEGGFQGTSSTNTLKMLDGNFNNGDITQSGGSLKADIVSMQNIGSFNGTNNSQNVIHLMDTTIANVSQNSGSLEFRTNAEVTGNIQGTGNSTNNISVTGANVGGTISQNTGSMDLYLTNAKVTSTNTSISATNADFGLYANTAVVEGGITLTSSNTSGVSNALTLKGEFNQTNGASNLTFANSTFEGDISITSATSASMIFTKSEIKNIQANNGSTSFNLTNSKMGDFSGNRGTHSVTLTDSDAGTFTQTNGRELTINATSGSTTQSITSNFSTLSISLNNSRVEGNISNNGENTTISSQNSTITGDVTQRASSMNFNASDTQVEGKYKQTDGVSMVNFTNSSIGQGIDFTTVQSGTLSFAQNSRITGGFTSSDSRFSFMLLSNSTLKGGFTQTQGSVTGTLDGGSSISGGNGTAGLTLSSGSTTLSLFNSSKIENGITATDHTTTILVDGSKIDGNMTITGGSFDLTAQNNSTITSPQMQVQNAHLKLTLDTTSKFEGSLEQTNNNQEITIKQNSTFTGNITNTNTNSIIHIQTGGKLEGSLEQTNGSLKLDLSNDGNITNDVTLSGVTTTLSGSGTDNSIGGNFSQTNGSVTGSMNGLTLTGTYTQDGGTSSVSFTNSAFQNNTTITDATSSSLTFDHSILKAYTISGGDDNTLKLLNDTTMTGNLTLKNTATATLKMDSSTIEGNIDAQNNSTLNFNTLNSQVTGTTTIDTGGLTGIADSTSFGGDFTLTDTTSNVSFTNGSTINGDVTATGTNSNNTIKFDNSSITGNLSQTDGEISLDLSNGSSIGGDLTFKDTNAHFTGSGAGNSIGGNFLSKNSTLTGDVSGLTLTGTFTQENGTSNITFRNNSNFNGEVTIKDATSSNLNFTNQSGINNTLTITNGNNNAVNLSDNSFINGATTITGATATITGSNGSSITGNLSADNSTTTLSLTGSSFNGSITQNQGTMNLTGTNGSSFTTQGVTINGNGTTATTNVNLDTNSTLTGNITADSSTLTFNLNNNSSLGEAGNPSDINLTNSTLSITASNGSSFNANITDNNNTNTQPLKTATLGFSSGSVYNGKMNFSNIDTTATFTGSTLNSEEMTIAGGSFTLKYDSSPNGGVISKLTATNTKLDITATGGSRAFINELSTTDSTLDLLAENNARLMANVTLQGNTTATYTALTNGNLNVNTTIASQASTLDVNLSGGMLQGSFTQTGNGAGGFSVGDVVLESVGNFGGRLAITDDSQLKSLSLSNDEQILYTNALFASAFSNPMSYVDFTLEFDDTATTSRVGKEMIVKPNPINGQPIPDAPNGQTYVRQLQVNTLSGNNGLFRVYADLGAGLADNILAQKASGDHLIQVQYRAETFQEIGGQRIVVAKVTDPTTSVSFKGTQSEVGLTRYDTEILKENSADGQGFEWIIGQATPSGISYSSKIIASMIQSQYRNFSVEIDSLDRRLGDLKYIQRDLGVWMRGYVGQGSQEARDFSVASKDNYYSVWAGVDFNSLGLTVHNFAGAFFNYTAINTESKDYTAKGYNVAFGIYNTFKAFSGFYADVLAKYIYSSNSFEISNYSLAKNSPSISNHKLLLNAEIGYSFYYGEKNKSGYIEPQFQVTSGYIDKSTLEVVDVSGETISATMARNFPVNIRAGVFWGQVFGEKIKSHIKVGSSFAYDVNSGGDLSFKDSSTELSYKQDGDFRMILSAQTDFTFNDFFKLYASLDTSFFGDYNVVYSANVGLRMTFGRANNRVRNVPMVYNPYTPPVAINDDKRTVPVVKRYTTKDIDQNYAGKPRKIESYIEGNQLPTRTPNGIGGYSSQSRQSVRDITSEVSF</sequence>
<evidence type="ECO:0000313" key="4">
    <source>
        <dbReference type="Proteomes" id="UP000257045"/>
    </source>
</evidence>
<gene>
    <name evidence="3" type="ORF">CQA58_00280</name>
</gene>